<comment type="caution">
    <text evidence="1">The sequence shown here is derived from an EMBL/GenBank/DDBJ whole genome shotgun (WGS) entry which is preliminary data.</text>
</comment>
<accession>B0MVR1</accession>
<dbReference type="HOGENOM" id="CLU_2969084_0_0_10"/>
<reference evidence="1" key="1">
    <citation type="submission" date="2007-10" db="EMBL/GenBank/DDBJ databases">
        <authorList>
            <person name="Fulton L."/>
            <person name="Clifton S."/>
            <person name="Fulton B."/>
            <person name="Xu J."/>
            <person name="Minx P."/>
            <person name="Pepin K.H."/>
            <person name="Johnson M."/>
            <person name="Thiruvilangam P."/>
            <person name="Bhonagiri V."/>
            <person name="Nash W.E."/>
            <person name="Mardis E.R."/>
            <person name="Wilson R.K."/>
        </authorList>
    </citation>
    <scope>NUCLEOTIDE SEQUENCE [LARGE SCALE GENOMIC DNA]</scope>
    <source>
        <strain evidence="1">DSM 17216</strain>
    </source>
</reference>
<organism evidence="1 2">
    <name type="scientific">Alistipes putredinis DSM 17216</name>
    <dbReference type="NCBI Taxonomy" id="445970"/>
    <lineage>
        <taxon>Bacteria</taxon>
        <taxon>Pseudomonadati</taxon>
        <taxon>Bacteroidota</taxon>
        <taxon>Bacteroidia</taxon>
        <taxon>Bacteroidales</taxon>
        <taxon>Rikenellaceae</taxon>
        <taxon>Alistipes</taxon>
    </lineage>
</organism>
<evidence type="ECO:0000313" key="1">
    <source>
        <dbReference type="EMBL" id="EDS04158.1"/>
    </source>
</evidence>
<protein>
    <submittedName>
        <fullName evidence="1">Uncharacterized protein</fullName>
    </submittedName>
</protein>
<dbReference type="EMBL" id="ABFK02000017">
    <property type="protein sequence ID" value="EDS04158.1"/>
    <property type="molecule type" value="Genomic_DNA"/>
</dbReference>
<dbReference type="Proteomes" id="UP000005819">
    <property type="component" value="Unassembled WGS sequence"/>
</dbReference>
<dbReference type="RefSeq" id="WP_004330034.1">
    <property type="nucleotide sequence ID" value="NZ_DS499580.1"/>
</dbReference>
<reference evidence="1" key="2">
    <citation type="submission" date="2013-09" db="EMBL/GenBank/DDBJ databases">
        <title>Draft genome sequence of Alistipes putredinis (DSM 17216).</title>
        <authorList>
            <person name="Sudarsanam P."/>
            <person name="Ley R."/>
            <person name="Guruge J."/>
            <person name="Turnbaugh P.J."/>
            <person name="Mahowald M."/>
            <person name="Liep D."/>
            <person name="Gordon J."/>
        </authorList>
    </citation>
    <scope>NUCLEOTIDE SEQUENCE</scope>
    <source>
        <strain evidence="1">DSM 17216</strain>
    </source>
</reference>
<dbReference type="AlphaFoldDB" id="B0MVR1"/>
<keyword evidence="2" id="KW-1185">Reference proteome</keyword>
<proteinExistence type="predicted"/>
<evidence type="ECO:0000313" key="2">
    <source>
        <dbReference type="Proteomes" id="UP000005819"/>
    </source>
</evidence>
<dbReference type="GeneID" id="73804390"/>
<sequence>MQTFFSESTVKSLWGTLAGRLWRAWYRLKSKVRRTIDKSRRRAHKLQNRPRVYRVEIR</sequence>
<gene>
    <name evidence="1" type="ORF">ALIPUT_01222</name>
</gene>
<name>B0MVR1_9BACT</name>